<dbReference type="AlphaFoldDB" id="A0A829YDK1"/>
<dbReference type="PROSITE" id="PS51462">
    <property type="entry name" value="NUDIX"/>
    <property type="match status" value="1"/>
</dbReference>
<evidence type="ECO:0000256" key="2">
    <source>
        <dbReference type="ARBA" id="ARBA00001946"/>
    </source>
</evidence>
<keyword evidence="10" id="KW-1185">Reference proteome</keyword>
<evidence type="ECO:0000256" key="3">
    <source>
        <dbReference type="ARBA" id="ARBA00007275"/>
    </source>
</evidence>
<evidence type="ECO:0000256" key="7">
    <source>
        <dbReference type="ARBA" id="ARBA00032272"/>
    </source>
</evidence>
<dbReference type="InterPro" id="IPR000086">
    <property type="entry name" value="NUDIX_hydrolase_dom"/>
</dbReference>
<dbReference type="InterPro" id="IPR015797">
    <property type="entry name" value="NUDIX_hydrolase-like_dom_sf"/>
</dbReference>
<comment type="caution">
    <text evidence="9">The sequence shown here is derived from an EMBL/GenBank/DDBJ whole genome shotgun (WGS) entry which is preliminary data.</text>
</comment>
<dbReference type="RefSeq" id="WP_161812994.1">
    <property type="nucleotide sequence ID" value="NZ_BLJN01000003.1"/>
</dbReference>
<name>A0A829YDK1_9GAMM</name>
<dbReference type="CDD" id="cd03424">
    <property type="entry name" value="NUDIX_ADPRase_Nudt5_UGPPase_Nudt14"/>
    <property type="match status" value="1"/>
</dbReference>
<comment type="cofactor">
    <cofactor evidence="2">
        <name>Mg(2+)</name>
        <dbReference type="ChEBI" id="CHEBI:18420"/>
    </cofactor>
</comment>
<dbReference type="GO" id="GO:0019693">
    <property type="term" value="P:ribose phosphate metabolic process"/>
    <property type="evidence" value="ECO:0007669"/>
    <property type="project" value="TreeGrafter"/>
</dbReference>
<dbReference type="Proteomes" id="UP000445000">
    <property type="component" value="Unassembled WGS sequence"/>
</dbReference>
<dbReference type="GO" id="GO:0006753">
    <property type="term" value="P:nucleoside phosphate metabolic process"/>
    <property type="evidence" value="ECO:0007669"/>
    <property type="project" value="TreeGrafter"/>
</dbReference>
<accession>A0A829YDK1</accession>
<evidence type="ECO:0000256" key="1">
    <source>
        <dbReference type="ARBA" id="ARBA00000847"/>
    </source>
</evidence>
<keyword evidence="5" id="KW-0378">Hydrolase</keyword>
<proteinExistence type="inferred from homology"/>
<reference evidence="10" key="1">
    <citation type="submission" date="2020-01" db="EMBL/GenBank/DDBJ databases">
        <title>'Steroidobacter agaridevorans' sp. nov., agar-degrading bacteria isolated from rhizosphere soils.</title>
        <authorList>
            <person name="Ikenaga M."/>
            <person name="Kataoka M."/>
            <person name="Murouchi A."/>
            <person name="Katsuragi S."/>
            <person name="Sakai M."/>
        </authorList>
    </citation>
    <scope>NUCLEOTIDE SEQUENCE [LARGE SCALE GENOMIC DNA]</scope>
    <source>
        <strain evidence="10">YU21-B</strain>
    </source>
</reference>
<dbReference type="PANTHER" id="PTHR11839:SF18">
    <property type="entry name" value="NUDIX HYDROLASE DOMAIN-CONTAINING PROTEIN"/>
    <property type="match status" value="1"/>
</dbReference>
<evidence type="ECO:0000256" key="5">
    <source>
        <dbReference type="ARBA" id="ARBA00022801"/>
    </source>
</evidence>
<dbReference type="SUPFAM" id="SSF55811">
    <property type="entry name" value="Nudix"/>
    <property type="match status" value="1"/>
</dbReference>
<organism evidence="9 10">
    <name type="scientific">Steroidobacter agaridevorans</name>
    <dbReference type="NCBI Taxonomy" id="2695856"/>
    <lineage>
        <taxon>Bacteria</taxon>
        <taxon>Pseudomonadati</taxon>
        <taxon>Pseudomonadota</taxon>
        <taxon>Gammaproteobacteria</taxon>
        <taxon>Steroidobacterales</taxon>
        <taxon>Steroidobacteraceae</taxon>
        <taxon>Steroidobacter</taxon>
    </lineage>
</organism>
<feature type="domain" description="Nudix hydrolase" evidence="8">
    <location>
        <begin position="34"/>
        <end position="164"/>
    </location>
</feature>
<dbReference type="PROSITE" id="PS00893">
    <property type="entry name" value="NUDIX_BOX"/>
    <property type="match status" value="1"/>
</dbReference>
<dbReference type="PANTHER" id="PTHR11839">
    <property type="entry name" value="UDP/ADP-SUGAR PYROPHOSPHATASE"/>
    <property type="match status" value="1"/>
</dbReference>
<dbReference type="InterPro" id="IPR020084">
    <property type="entry name" value="NUDIX_hydrolase_CS"/>
</dbReference>
<evidence type="ECO:0000256" key="4">
    <source>
        <dbReference type="ARBA" id="ARBA00016377"/>
    </source>
</evidence>
<evidence type="ECO:0000259" key="8">
    <source>
        <dbReference type="PROSITE" id="PS51462"/>
    </source>
</evidence>
<sequence length="177" mass="19835">MSIEKLTHIFTGRAITVNVEEVRLPNDHLATLDMVHHPGGAAIMALDDAGRVCLVRQYRHAANGYIWEFPAGKIDNKEPPLQTAQRELEEEAGRRAREWRSLGDFLPSPGFLTEVVHLFLATDLTEVANRLEASEVLEAHWLPFEQAMQMAQSGELRDGKTLAALLRAAPYVQTREP</sequence>
<evidence type="ECO:0000256" key="6">
    <source>
        <dbReference type="ARBA" id="ARBA00032162"/>
    </source>
</evidence>
<dbReference type="Gene3D" id="3.90.79.10">
    <property type="entry name" value="Nucleoside Triphosphate Pyrophosphohydrolase"/>
    <property type="match status" value="1"/>
</dbReference>
<dbReference type="Pfam" id="PF00293">
    <property type="entry name" value="NUDIX"/>
    <property type="match status" value="1"/>
</dbReference>
<gene>
    <name evidence="9" type="ORF">GCM10011487_33300</name>
</gene>
<evidence type="ECO:0000313" key="9">
    <source>
        <dbReference type="EMBL" id="GFE81330.1"/>
    </source>
</evidence>
<comment type="similarity">
    <text evidence="3">Belongs to the Nudix hydrolase family. NudK subfamily.</text>
</comment>
<dbReference type="GO" id="GO:0005829">
    <property type="term" value="C:cytosol"/>
    <property type="evidence" value="ECO:0007669"/>
    <property type="project" value="TreeGrafter"/>
</dbReference>
<dbReference type="GO" id="GO:0016787">
    <property type="term" value="F:hydrolase activity"/>
    <property type="evidence" value="ECO:0007669"/>
    <property type="project" value="UniProtKB-KW"/>
</dbReference>
<dbReference type="EMBL" id="BLJN01000003">
    <property type="protein sequence ID" value="GFE81330.1"/>
    <property type="molecule type" value="Genomic_DNA"/>
</dbReference>
<protein>
    <recommendedName>
        <fullName evidence="4">GDP-mannose pyrophosphatase</fullName>
    </recommendedName>
    <alternativeName>
        <fullName evidence="6">GDP-mannose hydrolase</fullName>
    </alternativeName>
    <alternativeName>
        <fullName evidence="7">GDPMK</fullName>
    </alternativeName>
</protein>
<evidence type="ECO:0000313" key="10">
    <source>
        <dbReference type="Proteomes" id="UP000445000"/>
    </source>
</evidence>
<comment type="catalytic activity">
    <reaction evidence="1">
        <text>GDP-alpha-D-mannose + H2O = alpha-D-mannose 1-phosphate + GMP + 2 H(+)</text>
        <dbReference type="Rhea" id="RHEA:27978"/>
        <dbReference type="ChEBI" id="CHEBI:15377"/>
        <dbReference type="ChEBI" id="CHEBI:15378"/>
        <dbReference type="ChEBI" id="CHEBI:57527"/>
        <dbReference type="ChEBI" id="CHEBI:58115"/>
        <dbReference type="ChEBI" id="CHEBI:58409"/>
    </reaction>
</comment>